<dbReference type="InterPro" id="IPR026030">
    <property type="entry name" value="Pur-cyt_permease_Fcy2/21/22"/>
</dbReference>
<dbReference type="HOGENOM" id="CLU_026016_3_0_11"/>
<gene>
    <name evidence="10" type="ordered locus">GPOL_c43670</name>
</gene>
<comment type="subcellular location">
    <subcellularLocation>
        <location evidence="1">Membrane</location>
        <topology evidence="1">Multi-pass membrane protein</topology>
    </subcellularLocation>
</comment>
<sequence length="511" mass="54416">MFRSTRKPVMTLDLPADGPTARATTRPAIETRSIDYVPDDERHGKVSAQGPFWFVGNFQPFTLALGFVGPAMGLSLLWSIVAGLAGIAFGTLFMAFHATQGPVLGLPQMIQSRAQFGYRGVLLPLIGTLFTFVGFNVVDIVIIKSGLQSIFGWNPAVVAVAMSVIAAALAIFGHDLLHRAFKVLFWISLPLWLILTIGILAGSVHGSLGPAGPGGFTLVAFLVQFSVAASYNITYAPYVSDYSRYLPRDTRPSSIIASVFLGAAASPAWLIPVGAFLATYLGASDALSGINDGGNQVISGLGSVLAVVATLVLVATMGLNAYSGMLTVVTAIDSVRQISPTRRLRVITILVLTVVWLALSLALTDATESLNTALLIMLYLLVPWTAVNLTDYFFVRRGHYVIADLFTPAGVYGRWPWRGIGAFLIGIAAEIPFMDLPFFVGPAASAMGEVDIAFVVGLVVSGGAYVLFTRTQDLSAETRLLTGHPELSDPASTGEIRTEIAAEEHSMEENS</sequence>
<dbReference type="Proteomes" id="UP000009154">
    <property type="component" value="Chromosome"/>
</dbReference>
<evidence type="ECO:0000313" key="10">
    <source>
        <dbReference type="EMBL" id="AFA75370.1"/>
    </source>
</evidence>
<keyword evidence="4 9" id="KW-0812">Transmembrane</keyword>
<reference evidence="10 11" key="1">
    <citation type="journal article" date="2012" name="Appl. Environ. Microbiol.">
        <title>Involvement of two latex-clearing proteins during rubber degradation and insights into the subsequent degradation pathway revealed by the genome sequence of Gordonia polyisoprenivorans strain VH2.</title>
        <authorList>
            <person name="Hiessl S."/>
            <person name="Schuldes J."/>
            <person name="Thurmer A."/>
            <person name="Halbsguth T."/>
            <person name="Broker D."/>
            <person name="Angelov A."/>
            <person name="Liebl W."/>
            <person name="Daniel R."/>
            <person name="Steinbuchel A."/>
        </authorList>
    </citation>
    <scope>NUCLEOTIDE SEQUENCE [LARGE SCALE GENOMIC DNA]</scope>
    <source>
        <strain evidence="11">DSM 44266 / VH2</strain>
    </source>
</reference>
<feature type="transmembrane region" description="Helical" evidence="9">
    <location>
        <begin position="116"/>
        <end position="138"/>
    </location>
</feature>
<feature type="transmembrane region" description="Helical" evidence="9">
    <location>
        <begin position="255"/>
        <end position="281"/>
    </location>
</feature>
<keyword evidence="5 9" id="KW-1133">Transmembrane helix</keyword>
<feature type="region of interest" description="Disordered" evidence="8">
    <location>
        <begin position="1"/>
        <end position="22"/>
    </location>
</feature>
<evidence type="ECO:0000256" key="2">
    <source>
        <dbReference type="ARBA" id="ARBA00008974"/>
    </source>
</evidence>
<feature type="transmembrane region" description="Helical" evidence="9">
    <location>
        <begin position="76"/>
        <end position="96"/>
    </location>
</feature>
<evidence type="ECO:0000256" key="9">
    <source>
        <dbReference type="SAM" id="Phobius"/>
    </source>
</evidence>
<dbReference type="AlphaFoldDB" id="H6MVS0"/>
<evidence type="ECO:0000256" key="7">
    <source>
        <dbReference type="PIRNR" id="PIRNR002744"/>
    </source>
</evidence>
<feature type="transmembrane region" description="Helical" evidence="9">
    <location>
        <begin position="301"/>
        <end position="332"/>
    </location>
</feature>
<evidence type="ECO:0000256" key="3">
    <source>
        <dbReference type="ARBA" id="ARBA00022448"/>
    </source>
</evidence>
<dbReference type="Gene3D" id="1.10.4160.10">
    <property type="entry name" value="Hydantoin permease"/>
    <property type="match status" value="1"/>
</dbReference>
<dbReference type="Pfam" id="PF02133">
    <property type="entry name" value="Transp_cyt_pur"/>
    <property type="match status" value="1"/>
</dbReference>
<keyword evidence="11" id="KW-1185">Reference proteome</keyword>
<dbReference type="InterPro" id="IPR001248">
    <property type="entry name" value="Pur-cyt_permease"/>
</dbReference>
<dbReference type="PIRSF" id="PIRSF002744">
    <property type="entry name" value="Pur-cyt_permease"/>
    <property type="match status" value="1"/>
</dbReference>
<evidence type="ECO:0000256" key="4">
    <source>
        <dbReference type="ARBA" id="ARBA00022692"/>
    </source>
</evidence>
<feature type="transmembrane region" description="Helical" evidence="9">
    <location>
        <begin position="52"/>
        <end position="70"/>
    </location>
</feature>
<feature type="transmembrane region" description="Helical" evidence="9">
    <location>
        <begin position="150"/>
        <end position="171"/>
    </location>
</feature>
<dbReference type="GO" id="GO:0005886">
    <property type="term" value="C:plasma membrane"/>
    <property type="evidence" value="ECO:0007669"/>
    <property type="project" value="TreeGrafter"/>
</dbReference>
<evidence type="ECO:0000256" key="1">
    <source>
        <dbReference type="ARBA" id="ARBA00004141"/>
    </source>
</evidence>
<feature type="transmembrane region" description="Helical" evidence="9">
    <location>
        <begin position="452"/>
        <end position="469"/>
    </location>
</feature>
<feature type="transmembrane region" description="Helical" evidence="9">
    <location>
        <begin position="216"/>
        <end position="234"/>
    </location>
</feature>
<organism evidence="10 11">
    <name type="scientific">Gordonia polyisoprenivorans (strain DSM 44266 / VH2)</name>
    <dbReference type="NCBI Taxonomy" id="1112204"/>
    <lineage>
        <taxon>Bacteria</taxon>
        <taxon>Bacillati</taxon>
        <taxon>Actinomycetota</taxon>
        <taxon>Actinomycetes</taxon>
        <taxon>Mycobacteriales</taxon>
        <taxon>Gordoniaceae</taxon>
        <taxon>Gordonia</taxon>
    </lineage>
</organism>
<evidence type="ECO:0000256" key="6">
    <source>
        <dbReference type="ARBA" id="ARBA00023136"/>
    </source>
</evidence>
<dbReference type="STRING" id="1112204.GPOL_c43670"/>
<dbReference type="PANTHER" id="PTHR31806">
    <property type="entry name" value="PURINE-CYTOSINE PERMEASE FCY2-RELATED"/>
    <property type="match status" value="1"/>
</dbReference>
<dbReference type="EMBL" id="CP003119">
    <property type="protein sequence ID" value="AFA75370.1"/>
    <property type="molecule type" value="Genomic_DNA"/>
</dbReference>
<accession>H6MVS0</accession>
<dbReference type="eggNOG" id="COG1457">
    <property type="taxonomic scope" value="Bacteria"/>
</dbReference>
<keyword evidence="6 7" id="KW-0472">Membrane</keyword>
<feature type="transmembrane region" description="Helical" evidence="9">
    <location>
        <begin position="370"/>
        <end position="394"/>
    </location>
</feature>
<comment type="similarity">
    <text evidence="2 7">Belongs to the purine-cytosine permease (2.A.39) family.</text>
</comment>
<evidence type="ECO:0000313" key="11">
    <source>
        <dbReference type="Proteomes" id="UP000009154"/>
    </source>
</evidence>
<feature type="transmembrane region" description="Helical" evidence="9">
    <location>
        <begin position="415"/>
        <end position="440"/>
    </location>
</feature>
<dbReference type="KEGG" id="gpo:GPOL_c43670"/>
<dbReference type="GO" id="GO:0022857">
    <property type="term" value="F:transmembrane transporter activity"/>
    <property type="evidence" value="ECO:0007669"/>
    <property type="project" value="InterPro"/>
</dbReference>
<protein>
    <submittedName>
        <fullName evidence="10">Putative permease for cytosine/purines, uracil, thiamine, allantoin</fullName>
    </submittedName>
</protein>
<evidence type="ECO:0000256" key="5">
    <source>
        <dbReference type="ARBA" id="ARBA00022989"/>
    </source>
</evidence>
<name>H6MVS0_GORPV</name>
<feature type="transmembrane region" description="Helical" evidence="9">
    <location>
        <begin position="344"/>
        <end position="364"/>
    </location>
</feature>
<keyword evidence="3 7" id="KW-0813">Transport</keyword>
<feature type="transmembrane region" description="Helical" evidence="9">
    <location>
        <begin position="183"/>
        <end position="204"/>
    </location>
</feature>
<proteinExistence type="inferred from homology"/>
<dbReference type="PANTHER" id="PTHR31806:SF1">
    <property type="entry name" value="PURINE-CYTOSINE PERMEASE FCY2-RELATED"/>
    <property type="match status" value="1"/>
</dbReference>
<evidence type="ECO:0000256" key="8">
    <source>
        <dbReference type="SAM" id="MobiDB-lite"/>
    </source>
</evidence>